<protein>
    <submittedName>
        <fullName evidence="2">Cobalt/nickel transport protein</fullName>
    </submittedName>
</protein>
<dbReference type="RefSeq" id="WP_244520578.1">
    <property type="nucleotide sequence ID" value="NZ_FNEK01000002.1"/>
</dbReference>
<keyword evidence="1" id="KW-0732">Signal</keyword>
<dbReference type="EMBL" id="FNEK01000002">
    <property type="protein sequence ID" value="SDI38136.1"/>
    <property type="molecule type" value="Genomic_DNA"/>
</dbReference>
<evidence type="ECO:0000313" key="2">
    <source>
        <dbReference type="EMBL" id="SDI38136.1"/>
    </source>
</evidence>
<dbReference type="Pfam" id="PF10670">
    <property type="entry name" value="DUF4198"/>
    <property type="match status" value="1"/>
</dbReference>
<organism evidence="2 3">
    <name type="scientific">Aliiruegeria lutimaris</name>
    <dbReference type="NCBI Taxonomy" id="571298"/>
    <lineage>
        <taxon>Bacteria</taxon>
        <taxon>Pseudomonadati</taxon>
        <taxon>Pseudomonadota</taxon>
        <taxon>Alphaproteobacteria</taxon>
        <taxon>Rhodobacterales</taxon>
        <taxon>Roseobacteraceae</taxon>
        <taxon>Aliiruegeria</taxon>
    </lineage>
</organism>
<reference evidence="2 3" key="1">
    <citation type="submission" date="2016-10" db="EMBL/GenBank/DDBJ databases">
        <authorList>
            <person name="de Groot N.N."/>
        </authorList>
    </citation>
    <scope>NUCLEOTIDE SEQUENCE [LARGE SCALE GENOMIC DNA]</scope>
    <source>
        <strain evidence="2 3">DSM 25294</strain>
    </source>
</reference>
<feature type="signal peptide" evidence="1">
    <location>
        <begin position="1"/>
        <end position="22"/>
    </location>
</feature>
<proteinExistence type="predicted"/>
<dbReference type="AlphaFoldDB" id="A0A1G8K3S0"/>
<accession>A0A1G8K3S0</accession>
<evidence type="ECO:0000256" key="1">
    <source>
        <dbReference type="SAM" id="SignalP"/>
    </source>
</evidence>
<dbReference type="STRING" id="571298.SAMN04488026_1002140"/>
<name>A0A1G8K3S0_9RHOB</name>
<sequence length="263" mass="28433">MNVVRPLLAGIASLCMSGAASAHFQLAYTPETMIARPGDVPVKLIFWHPFENGHVMDMARPLEFYAVHRGEKIDLMDRLSPITFTGASNAGAAFDASVPVKRSGDYVLVVVPAPYFEPSEEIYIQQITKSYLNRNTIPTDWEAPQGLPTEILPLNKPTNVIAGSTFTGRVLSAGKSIPGVGIEVEYMAAEPDMTTNTAGPATIVPPPAGTLVVMSDENGYFTFGIPKAGFWGFAALGTGPEKEFEGKELSQDAVIWIRAWDIE</sequence>
<feature type="chain" id="PRO_5011495329" evidence="1">
    <location>
        <begin position="23"/>
        <end position="263"/>
    </location>
</feature>
<dbReference type="InterPro" id="IPR019613">
    <property type="entry name" value="DUF4198"/>
</dbReference>
<keyword evidence="3" id="KW-1185">Reference proteome</keyword>
<dbReference type="Proteomes" id="UP000199382">
    <property type="component" value="Unassembled WGS sequence"/>
</dbReference>
<evidence type="ECO:0000313" key="3">
    <source>
        <dbReference type="Proteomes" id="UP000199382"/>
    </source>
</evidence>
<gene>
    <name evidence="2" type="ORF">SAMN04488026_1002140</name>
</gene>